<gene>
    <name evidence="7" type="ORF">ABHF33_05860</name>
</gene>
<keyword evidence="3" id="KW-0677">Repeat</keyword>
<evidence type="ECO:0000256" key="4">
    <source>
        <dbReference type="ARBA" id="ARBA00022803"/>
    </source>
</evidence>
<dbReference type="SMART" id="SM00028">
    <property type="entry name" value="TPR"/>
    <property type="match status" value="6"/>
</dbReference>
<dbReference type="SUPFAM" id="SSF48452">
    <property type="entry name" value="TPR-like"/>
    <property type="match status" value="1"/>
</dbReference>
<dbReference type="InterPro" id="IPR011990">
    <property type="entry name" value="TPR-like_helical_dom_sf"/>
</dbReference>
<dbReference type="Gene3D" id="1.25.40.10">
    <property type="entry name" value="Tetratricopeptide repeat domain"/>
    <property type="match status" value="2"/>
</dbReference>
<reference evidence="7" key="1">
    <citation type="submission" date="2024-05" db="EMBL/GenBank/DDBJ databases">
        <authorList>
            <person name="Yang L."/>
            <person name="Pan L."/>
        </authorList>
    </citation>
    <scope>NUCLEOTIDE SEQUENCE</scope>
    <source>
        <strain evidence="7">FCG-7</strain>
    </source>
</reference>
<dbReference type="PANTHER" id="PTHR46630">
    <property type="entry name" value="TETRATRICOPEPTIDE REPEAT PROTEIN 29"/>
    <property type="match status" value="1"/>
</dbReference>
<evidence type="ECO:0000256" key="2">
    <source>
        <dbReference type="ARBA" id="ARBA00022490"/>
    </source>
</evidence>
<name>A0AAU7FCY1_9NEIS</name>
<evidence type="ECO:0000313" key="7">
    <source>
        <dbReference type="EMBL" id="XBM01792.1"/>
    </source>
</evidence>
<dbReference type="PROSITE" id="PS50005">
    <property type="entry name" value="TPR"/>
    <property type="match status" value="1"/>
</dbReference>
<dbReference type="AlphaFoldDB" id="A0AAU7FCY1"/>
<evidence type="ECO:0000256" key="5">
    <source>
        <dbReference type="ARBA" id="ARBA00038253"/>
    </source>
</evidence>
<dbReference type="RefSeq" id="WP_348946036.1">
    <property type="nucleotide sequence ID" value="NZ_CP157355.1"/>
</dbReference>
<evidence type="ECO:0000256" key="3">
    <source>
        <dbReference type="ARBA" id="ARBA00022737"/>
    </source>
</evidence>
<comment type="subcellular location">
    <subcellularLocation>
        <location evidence="1">Cytoplasm</location>
    </subcellularLocation>
</comment>
<comment type="similarity">
    <text evidence="5">Belongs to the Rap family.</text>
</comment>
<dbReference type="PANTHER" id="PTHR46630:SF1">
    <property type="entry name" value="TETRATRICOPEPTIDE REPEAT PROTEIN 29"/>
    <property type="match status" value="1"/>
</dbReference>
<dbReference type="KEGG" id="cmav:ABHF33_05860"/>
<evidence type="ECO:0000256" key="6">
    <source>
        <dbReference type="PROSITE-ProRule" id="PRU00339"/>
    </source>
</evidence>
<dbReference type="GO" id="GO:0005737">
    <property type="term" value="C:cytoplasm"/>
    <property type="evidence" value="ECO:0007669"/>
    <property type="project" value="UniProtKB-SubCell"/>
</dbReference>
<organism evidence="7">
    <name type="scientific">Chitinibacter mangrovi</name>
    <dbReference type="NCBI Taxonomy" id="3153927"/>
    <lineage>
        <taxon>Bacteria</taxon>
        <taxon>Pseudomonadati</taxon>
        <taxon>Pseudomonadota</taxon>
        <taxon>Betaproteobacteria</taxon>
        <taxon>Neisseriales</taxon>
        <taxon>Chitinibacteraceae</taxon>
        <taxon>Chitinibacter</taxon>
    </lineage>
</organism>
<dbReference type="InterPro" id="IPR019734">
    <property type="entry name" value="TPR_rpt"/>
</dbReference>
<evidence type="ECO:0000256" key="1">
    <source>
        <dbReference type="ARBA" id="ARBA00004496"/>
    </source>
</evidence>
<protein>
    <submittedName>
        <fullName evidence="7">Tetratricopeptide repeat protein</fullName>
    </submittedName>
</protein>
<keyword evidence="2" id="KW-0963">Cytoplasm</keyword>
<proteinExistence type="inferred from homology"/>
<accession>A0AAU7FCY1</accession>
<dbReference type="Pfam" id="PF13424">
    <property type="entry name" value="TPR_12"/>
    <property type="match status" value="1"/>
</dbReference>
<sequence>MSVDERLILELETIARESHCGSPPSPFVALELLKSAHGNVRAMALASVILGHAWQHISEHHKAQMAFSTAIAEFRKVPAPHDETEAMILLGTSHLLSGEPLLALDHWSSALQIARKINDRELCIRVYLGIGQVYIGFGDYHSALKFNELALEMARRINHDERRCEALLNIASDAFRLQRYSYTMQCIDEAEKLLEATITNKIWSAEVVYYRGLVHGAQHHYAQARIELETAYELNVQNDNLWGKSHALTALGEVLFKMGDASAEQVLLKALQLARQGSQAALERRCNQALLGWYLQQGNLSATLPYYSDLLHDQQQASSKMSVAQLRQIQQLMSRSQIRLVGSQLGL</sequence>
<dbReference type="InterPro" id="IPR051476">
    <property type="entry name" value="Bac_ResReg_Asp_Phosphatase"/>
</dbReference>
<keyword evidence="4 6" id="KW-0802">TPR repeat</keyword>
<dbReference type="EMBL" id="CP157355">
    <property type="protein sequence ID" value="XBM01792.1"/>
    <property type="molecule type" value="Genomic_DNA"/>
</dbReference>
<feature type="repeat" description="TPR" evidence="6">
    <location>
        <begin position="124"/>
        <end position="157"/>
    </location>
</feature>